<feature type="transmembrane region" description="Helical" evidence="8">
    <location>
        <begin position="12"/>
        <end position="34"/>
    </location>
</feature>
<evidence type="ECO:0000256" key="5">
    <source>
        <dbReference type="ARBA" id="ARBA00022692"/>
    </source>
</evidence>
<accession>A0A6M8HZG7</accession>
<proteinExistence type="inferred from homology"/>
<comment type="similarity">
    <text evidence="2">Belongs to the major facilitator superfamily. EmrB family.</text>
</comment>
<feature type="domain" description="Major facilitator superfamily (MFS) profile" evidence="9">
    <location>
        <begin position="16"/>
        <end position="515"/>
    </location>
</feature>
<dbReference type="NCBIfam" id="TIGR00711">
    <property type="entry name" value="efflux_EmrB"/>
    <property type="match status" value="1"/>
</dbReference>
<dbReference type="InterPro" id="IPR020846">
    <property type="entry name" value="MFS_dom"/>
</dbReference>
<dbReference type="InterPro" id="IPR011701">
    <property type="entry name" value="MFS"/>
</dbReference>
<dbReference type="InterPro" id="IPR004638">
    <property type="entry name" value="EmrB-like"/>
</dbReference>
<keyword evidence="4" id="KW-1003">Cell membrane</keyword>
<feature type="transmembrane region" description="Helical" evidence="8">
    <location>
        <begin position="82"/>
        <end position="101"/>
    </location>
</feature>
<feature type="transmembrane region" description="Helical" evidence="8">
    <location>
        <begin position="141"/>
        <end position="162"/>
    </location>
</feature>
<dbReference type="Pfam" id="PF07690">
    <property type="entry name" value="MFS_1"/>
    <property type="match status" value="1"/>
</dbReference>
<dbReference type="PANTHER" id="PTHR42718">
    <property type="entry name" value="MAJOR FACILITATOR SUPERFAMILY MULTIDRUG TRANSPORTER MFSC"/>
    <property type="match status" value="1"/>
</dbReference>
<feature type="transmembrane region" description="Helical" evidence="8">
    <location>
        <begin position="202"/>
        <end position="225"/>
    </location>
</feature>
<keyword evidence="10" id="KW-0614">Plasmid</keyword>
<geneLocation type="plasmid" evidence="10 11">
    <name>unnamed4</name>
</geneLocation>
<evidence type="ECO:0000259" key="9">
    <source>
        <dbReference type="PROSITE" id="PS50850"/>
    </source>
</evidence>
<feature type="transmembrane region" description="Helical" evidence="8">
    <location>
        <begin position="237"/>
        <end position="258"/>
    </location>
</feature>
<feature type="transmembrane region" description="Helical" evidence="8">
    <location>
        <begin position="168"/>
        <end position="190"/>
    </location>
</feature>
<feature type="transmembrane region" description="Helical" evidence="8">
    <location>
        <begin position="340"/>
        <end position="361"/>
    </location>
</feature>
<dbReference type="CDD" id="cd17503">
    <property type="entry name" value="MFS_LmrB_MDR_like"/>
    <property type="match status" value="1"/>
</dbReference>
<protein>
    <submittedName>
        <fullName evidence="10">DHA2 family efflux MFS transporter permease subunit</fullName>
    </submittedName>
</protein>
<evidence type="ECO:0000256" key="7">
    <source>
        <dbReference type="ARBA" id="ARBA00023136"/>
    </source>
</evidence>
<dbReference type="EMBL" id="CP053711">
    <property type="protein sequence ID" value="QKE93750.1"/>
    <property type="molecule type" value="Genomic_DNA"/>
</dbReference>
<evidence type="ECO:0000256" key="6">
    <source>
        <dbReference type="ARBA" id="ARBA00022989"/>
    </source>
</evidence>
<keyword evidence="6 8" id="KW-1133">Transmembrane helix</keyword>
<dbReference type="RefSeq" id="WP_171834196.1">
    <property type="nucleotide sequence ID" value="NZ_CP053711.1"/>
</dbReference>
<dbReference type="Gene3D" id="1.20.1720.10">
    <property type="entry name" value="Multidrug resistance protein D"/>
    <property type="match status" value="1"/>
</dbReference>
<dbReference type="GO" id="GO:0022857">
    <property type="term" value="F:transmembrane transporter activity"/>
    <property type="evidence" value="ECO:0007669"/>
    <property type="project" value="InterPro"/>
</dbReference>
<dbReference type="PANTHER" id="PTHR42718:SF9">
    <property type="entry name" value="MAJOR FACILITATOR SUPERFAMILY MULTIDRUG TRANSPORTER MFSC"/>
    <property type="match status" value="1"/>
</dbReference>
<dbReference type="InterPro" id="IPR036259">
    <property type="entry name" value="MFS_trans_sf"/>
</dbReference>
<evidence type="ECO:0000256" key="2">
    <source>
        <dbReference type="ARBA" id="ARBA00008537"/>
    </source>
</evidence>
<feature type="transmembrane region" description="Helical" evidence="8">
    <location>
        <begin position="306"/>
        <end position="328"/>
    </location>
</feature>
<sequence length="522" mass="56147">MSDPRGWTPRANPWLVAVVVTLGAFMEVLDTTIVNVALPHIAGSLSVSNDDATWSLTTYLVANGIVLTISGALSRRFGRKRYFLISIGGFTAMSLACGLSTNFGELLLFRAAQGFFGGGLQPTQQALLLDYFPPAKRQQAFSIAAVAIIVAPAVGPVLGGYLTDTYSWHWIFLINVPLGVITLFAVVALVEDSPMAKKDKATAPAIDYVGIGFIVIALGCLEIAFDRAENFDWLNSTFIRVMMALSSVAFAFGIPYLLYRRHPIVNLRAFKDRNFAIAWFQIALMGFVLYASAVLVPQYAQQQAGYNATLAGLLLAPGAVLLIILIPIVSKVMNFVPVKYVIAFGGVALSSALFFSMNLVPGLDFFHLCLYRAGQSGGLAFLFVPISTIAYATLPRELNNDAAALFSMARNVVGGFGISISTSWVTDHQQTRQAHLIDHLSPGNQPYDVLLQQVQQGLINLGDSTQQAMQAAPGQIYQMLQTQSAVLAYTDVFLLTGCAALLFIPTALMLSSAKPKASGGGH</sequence>
<dbReference type="KEGG" id="lck:HN018_26855"/>
<dbReference type="PROSITE" id="PS50850">
    <property type="entry name" value="MFS"/>
    <property type="match status" value="1"/>
</dbReference>
<feature type="transmembrane region" description="Helical" evidence="8">
    <location>
        <begin position="486"/>
        <end position="508"/>
    </location>
</feature>
<dbReference type="AlphaFoldDB" id="A0A6M8HZG7"/>
<gene>
    <name evidence="10" type="ORF">HN018_26855</name>
</gene>
<feature type="transmembrane region" description="Helical" evidence="8">
    <location>
        <begin position="54"/>
        <end position="73"/>
    </location>
</feature>
<keyword evidence="3" id="KW-0813">Transport</keyword>
<dbReference type="GO" id="GO:0005886">
    <property type="term" value="C:plasma membrane"/>
    <property type="evidence" value="ECO:0007669"/>
    <property type="project" value="UniProtKB-SubCell"/>
</dbReference>
<name>A0A6M8HZG7_9PROT</name>
<evidence type="ECO:0000313" key="11">
    <source>
        <dbReference type="Proteomes" id="UP000500767"/>
    </source>
</evidence>
<feature type="transmembrane region" description="Helical" evidence="8">
    <location>
        <begin position="278"/>
        <end position="300"/>
    </location>
</feature>
<feature type="transmembrane region" description="Helical" evidence="8">
    <location>
        <begin position="373"/>
        <end position="394"/>
    </location>
</feature>
<evidence type="ECO:0000256" key="1">
    <source>
        <dbReference type="ARBA" id="ARBA00004651"/>
    </source>
</evidence>
<dbReference type="Proteomes" id="UP000500767">
    <property type="component" value="Plasmid unnamed4"/>
</dbReference>
<organism evidence="10 11">
    <name type="scientific">Lichenicola cladoniae</name>
    <dbReference type="NCBI Taxonomy" id="1484109"/>
    <lineage>
        <taxon>Bacteria</taxon>
        <taxon>Pseudomonadati</taxon>
        <taxon>Pseudomonadota</taxon>
        <taxon>Alphaproteobacteria</taxon>
        <taxon>Acetobacterales</taxon>
        <taxon>Acetobacteraceae</taxon>
        <taxon>Lichenicola</taxon>
    </lineage>
</organism>
<evidence type="ECO:0000313" key="10">
    <source>
        <dbReference type="EMBL" id="QKE93750.1"/>
    </source>
</evidence>
<keyword evidence="5 8" id="KW-0812">Transmembrane</keyword>
<keyword evidence="11" id="KW-1185">Reference proteome</keyword>
<keyword evidence="7 8" id="KW-0472">Membrane</keyword>
<evidence type="ECO:0000256" key="4">
    <source>
        <dbReference type="ARBA" id="ARBA00022475"/>
    </source>
</evidence>
<comment type="subcellular location">
    <subcellularLocation>
        <location evidence="1">Cell membrane</location>
        <topology evidence="1">Multi-pass membrane protein</topology>
    </subcellularLocation>
</comment>
<dbReference type="SUPFAM" id="SSF103473">
    <property type="entry name" value="MFS general substrate transporter"/>
    <property type="match status" value="1"/>
</dbReference>
<dbReference type="Gene3D" id="1.20.1250.20">
    <property type="entry name" value="MFS general substrate transporter like domains"/>
    <property type="match status" value="1"/>
</dbReference>
<evidence type="ECO:0000256" key="3">
    <source>
        <dbReference type="ARBA" id="ARBA00022448"/>
    </source>
</evidence>
<evidence type="ECO:0000256" key="8">
    <source>
        <dbReference type="SAM" id="Phobius"/>
    </source>
</evidence>
<reference evidence="10 11" key="1">
    <citation type="journal article" date="2014" name="World J. Microbiol. Biotechnol.">
        <title>Biodiversity and physiological characteristics of Antarctic and Arctic lichens-associated bacteria.</title>
        <authorList>
            <person name="Lee Y.M."/>
            <person name="Kim E.H."/>
            <person name="Lee H.K."/>
            <person name="Hong S.G."/>
        </authorList>
    </citation>
    <scope>NUCLEOTIDE SEQUENCE [LARGE SCALE GENOMIC DNA]</scope>
    <source>
        <strain evidence="10 11">PAMC 26569</strain>
        <plasmid evidence="10">unnamed4</plasmid>
    </source>
</reference>